<proteinExistence type="predicted"/>
<dbReference type="AlphaFoldDB" id="A0A7C4PJ47"/>
<dbReference type="Gene3D" id="3.20.20.100">
    <property type="entry name" value="NADP-dependent oxidoreductase domain"/>
    <property type="match status" value="1"/>
</dbReference>
<feature type="domain" description="NADP-dependent oxidoreductase" evidence="1">
    <location>
        <begin position="15"/>
        <end position="312"/>
    </location>
</feature>
<dbReference type="Pfam" id="PF00248">
    <property type="entry name" value="Aldo_ket_red"/>
    <property type="match status" value="1"/>
</dbReference>
<sequence>MQTQKLGKSDLWVSRIAYGCMPLGGSWDNRPILEETKKAAITAIRAALDQGINFFDHADIYCMGKSEEAFSLIWQEIPHLRQKIYLQSKCGIRFGGDPHPDSPHRFDFSYQHIVDSVEKSLRRLKTDYLDVLLLHRPDPLVEPEEVAHAFDRLHQSGKVRYFGVSNHPASQIEFLQSFLNQPIVTNQVEFNLVHTHLLDESILFNQYNPKLARNEGTIEYCRLHDITLQAWSPMARGKISGSDPDTPADDFINVQEVVRKFAQSKQQPVESILAAWILRHPARMQVILGTTRPDRIAAACRADSIELTREEWYSLFTAGRGETLP</sequence>
<accession>A0A7C4PJ47</accession>
<comment type="caution">
    <text evidence="2">The sequence shown here is derived from an EMBL/GenBank/DDBJ whole genome shotgun (WGS) entry which is preliminary data.</text>
</comment>
<dbReference type="SUPFAM" id="SSF51430">
    <property type="entry name" value="NAD(P)-linked oxidoreductase"/>
    <property type="match status" value="1"/>
</dbReference>
<dbReference type="InterPro" id="IPR023210">
    <property type="entry name" value="NADP_OxRdtase_dom"/>
</dbReference>
<gene>
    <name evidence="2" type="ORF">ENT37_07325</name>
</gene>
<dbReference type="CDD" id="cd19092">
    <property type="entry name" value="AKR_BsYcsN_EcYdhF-like"/>
    <property type="match status" value="1"/>
</dbReference>
<name>A0A7C4PJ47_9CHLR</name>
<dbReference type="PRINTS" id="PR00069">
    <property type="entry name" value="ALDKETRDTASE"/>
</dbReference>
<evidence type="ECO:0000259" key="1">
    <source>
        <dbReference type="Pfam" id="PF00248"/>
    </source>
</evidence>
<dbReference type="InterPro" id="IPR036812">
    <property type="entry name" value="NAD(P)_OxRdtase_dom_sf"/>
</dbReference>
<dbReference type="InterPro" id="IPR050523">
    <property type="entry name" value="AKR_Detox_Biosynth"/>
</dbReference>
<dbReference type="GO" id="GO:0016491">
    <property type="term" value="F:oxidoreductase activity"/>
    <property type="evidence" value="ECO:0007669"/>
    <property type="project" value="InterPro"/>
</dbReference>
<organism evidence="2">
    <name type="scientific">Anaerolinea thermolimosa</name>
    <dbReference type="NCBI Taxonomy" id="229919"/>
    <lineage>
        <taxon>Bacteria</taxon>
        <taxon>Bacillati</taxon>
        <taxon>Chloroflexota</taxon>
        <taxon>Anaerolineae</taxon>
        <taxon>Anaerolineales</taxon>
        <taxon>Anaerolineaceae</taxon>
        <taxon>Anaerolinea</taxon>
    </lineage>
</organism>
<protein>
    <submittedName>
        <fullName evidence="2">Aldo/keto reductase</fullName>
    </submittedName>
</protein>
<dbReference type="PANTHER" id="PTHR43364:SF1">
    <property type="entry name" value="OXIDOREDUCTASE YDHF"/>
    <property type="match status" value="1"/>
</dbReference>
<reference evidence="2" key="1">
    <citation type="journal article" date="2020" name="mSystems">
        <title>Genome- and Community-Level Interaction Insights into Carbon Utilization and Element Cycling Functions of Hydrothermarchaeota in Hydrothermal Sediment.</title>
        <authorList>
            <person name="Zhou Z."/>
            <person name="Liu Y."/>
            <person name="Xu W."/>
            <person name="Pan J."/>
            <person name="Luo Z.H."/>
            <person name="Li M."/>
        </authorList>
    </citation>
    <scope>NUCLEOTIDE SEQUENCE [LARGE SCALE GENOMIC DNA]</scope>
    <source>
        <strain evidence="2">SpSt-573</strain>
    </source>
</reference>
<dbReference type="EMBL" id="DSYK01000365">
    <property type="protein sequence ID" value="HGS21663.1"/>
    <property type="molecule type" value="Genomic_DNA"/>
</dbReference>
<evidence type="ECO:0000313" key="2">
    <source>
        <dbReference type="EMBL" id="HGS21663.1"/>
    </source>
</evidence>
<dbReference type="GO" id="GO:0005829">
    <property type="term" value="C:cytosol"/>
    <property type="evidence" value="ECO:0007669"/>
    <property type="project" value="TreeGrafter"/>
</dbReference>
<dbReference type="InterPro" id="IPR020471">
    <property type="entry name" value="AKR"/>
</dbReference>
<dbReference type="PANTHER" id="PTHR43364">
    <property type="entry name" value="NADH-SPECIFIC METHYLGLYOXAL REDUCTASE-RELATED"/>
    <property type="match status" value="1"/>
</dbReference>